<evidence type="ECO:0000313" key="3">
    <source>
        <dbReference type="Proteomes" id="UP000251853"/>
    </source>
</evidence>
<evidence type="ECO:0000256" key="1">
    <source>
        <dbReference type="SAM" id="MobiDB-lite"/>
    </source>
</evidence>
<feature type="region of interest" description="Disordered" evidence="1">
    <location>
        <begin position="1"/>
        <end position="39"/>
    </location>
</feature>
<organism evidence="2 3">
    <name type="scientific">Enterocloster clostridioformis</name>
    <dbReference type="NCBI Taxonomy" id="1531"/>
    <lineage>
        <taxon>Bacteria</taxon>
        <taxon>Bacillati</taxon>
        <taxon>Bacillota</taxon>
        <taxon>Clostridia</taxon>
        <taxon>Lachnospirales</taxon>
        <taxon>Lachnospiraceae</taxon>
        <taxon>Enterocloster</taxon>
    </lineage>
</organism>
<name>A0A2X2VRE4_9FIRM</name>
<keyword evidence="3" id="KW-1185">Reference proteome</keyword>
<gene>
    <name evidence="2" type="ORF">NCTC11224_00833</name>
</gene>
<dbReference type="AlphaFoldDB" id="A0A2X2VRE4"/>
<evidence type="ECO:0000313" key="2">
    <source>
        <dbReference type="EMBL" id="SQB04420.1"/>
    </source>
</evidence>
<sequence length="174" mass="19873">MLQDISIHSTARVETGQNRTRSRETSYFNPLHREGGDSESCTFLGSNQNFNPLHREGGDAEHMSLGTAGQQFQSTPPRGWRLWLSIRSGSGRYFNPLHREGGDFAELYFLYLFLDFNPLHREGGDLSKSYLYSIDTDFNPLHREGGDGARLCMDLEADEKFQSTPPRGWRHNTE</sequence>
<dbReference type="EMBL" id="UAVW01000001">
    <property type="protein sequence ID" value="SQB04420.1"/>
    <property type="molecule type" value="Genomic_DNA"/>
</dbReference>
<reference evidence="2 3" key="1">
    <citation type="submission" date="2018-06" db="EMBL/GenBank/DDBJ databases">
        <authorList>
            <consortium name="Pathogen Informatics"/>
            <person name="Doyle S."/>
        </authorList>
    </citation>
    <scope>NUCLEOTIDE SEQUENCE [LARGE SCALE GENOMIC DNA]</scope>
    <source>
        <strain evidence="2 3">NCTC11224</strain>
    </source>
</reference>
<protein>
    <submittedName>
        <fullName evidence="2">Protein of uncharacterized function (DUF3264)</fullName>
    </submittedName>
</protein>
<proteinExistence type="predicted"/>
<accession>A0A2X2VRE4</accession>
<dbReference type="Proteomes" id="UP000251853">
    <property type="component" value="Unassembled WGS sequence"/>
</dbReference>